<feature type="compositionally biased region" description="Low complexity" evidence="1">
    <location>
        <begin position="21"/>
        <end position="30"/>
    </location>
</feature>
<dbReference type="AlphaFoldDB" id="A0A1B7YRB4"/>
<name>A0A1B7YRB4_COLHI</name>
<dbReference type="Proteomes" id="UP000092177">
    <property type="component" value="Chromosome 2"/>
</dbReference>
<feature type="compositionally biased region" description="Basic and acidic residues" evidence="1">
    <location>
        <begin position="1"/>
        <end position="12"/>
    </location>
</feature>
<sequence length="178" mass="19065">MTNQEERERKIEIPIAPPFFSSHTAWTTPPTTAPPTPQPSTTPGLPSPSPSPSPTQVSRSRLSFMFAPPPPPPPFEHTHTHTPAAHRPHHARPLSLAFTHTPLVSSSTLVSWPFFADVCTYRDTPDHQSSPVQSALARSLTHSPIGPIHTPGQILVLVVLGRGGGGGGGAGTRTERPW</sequence>
<feature type="compositionally biased region" description="Pro residues" evidence="1">
    <location>
        <begin position="31"/>
        <end position="53"/>
    </location>
</feature>
<feature type="region of interest" description="Disordered" evidence="1">
    <location>
        <begin position="1"/>
        <end position="87"/>
    </location>
</feature>
<protein>
    <submittedName>
        <fullName evidence="2">Uncharacterized protein</fullName>
    </submittedName>
</protein>
<dbReference type="GeneID" id="28862398"/>
<organism evidence="2 3">
    <name type="scientific">Colletotrichum higginsianum (strain IMI 349063)</name>
    <name type="common">Crucifer anthracnose fungus</name>
    <dbReference type="NCBI Taxonomy" id="759273"/>
    <lineage>
        <taxon>Eukaryota</taxon>
        <taxon>Fungi</taxon>
        <taxon>Dikarya</taxon>
        <taxon>Ascomycota</taxon>
        <taxon>Pezizomycotina</taxon>
        <taxon>Sordariomycetes</taxon>
        <taxon>Hypocreomycetidae</taxon>
        <taxon>Glomerellales</taxon>
        <taxon>Glomerellaceae</taxon>
        <taxon>Colletotrichum</taxon>
        <taxon>Colletotrichum destructivum species complex</taxon>
    </lineage>
</organism>
<accession>A0A1B7YRB4</accession>
<reference evidence="3" key="1">
    <citation type="journal article" date="2017" name="BMC Genomics">
        <title>Gapless genome assembly of Colletotrichum higginsianum reveals chromosome structure and association of transposable elements with secondary metabolite gene clusters.</title>
        <authorList>
            <person name="Dallery J.-F."/>
            <person name="Lapalu N."/>
            <person name="Zampounis A."/>
            <person name="Pigne S."/>
            <person name="Luyten I."/>
            <person name="Amselem J."/>
            <person name="Wittenberg A.H.J."/>
            <person name="Zhou S."/>
            <person name="de Queiroz M.V."/>
            <person name="Robin G.P."/>
            <person name="Auger A."/>
            <person name="Hainaut M."/>
            <person name="Henrissat B."/>
            <person name="Kim K.-T."/>
            <person name="Lee Y.-H."/>
            <person name="Lespinet O."/>
            <person name="Schwartz D.C."/>
            <person name="Thon M.R."/>
            <person name="O'Connell R.J."/>
        </authorList>
    </citation>
    <scope>NUCLEOTIDE SEQUENCE [LARGE SCALE GENOMIC DNA]</scope>
    <source>
        <strain evidence="3">IMI 349063</strain>
    </source>
</reference>
<evidence type="ECO:0000256" key="1">
    <source>
        <dbReference type="SAM" id="MobiDB-lite"/>
    </source>
</evidence>
<evidence type="ECO:0000313" key="3">
    <source>
        <dbReference type="Proteomes" id="UP000092177"/>
    </source>
</evidence>
<dbReference type="EMBL" id="LTAN01000002">
    <property type="protein sequence ID" value="OBR14590.1"/>
    <property type="molecule type" value="Genomic_DNA"/>
</dbReference>
<dbReference type="VEuPathDB" id="FungiDB:CH63R_03316"/>
<dbReference type="KEGG" id="chig:CH63R_03316"/>
<keyword evidence="3" id="KW-1185">Reference proteome</keyword>
<proteinExistence type="predicted"/>
<dbReference type="RefSeq" id="XP_018163107.1">
    <property type="nucleotide sequence ID" value="XM_018298291.1"/>
</dbReference>
<comment type="caution">
    <text evidence="2">The sequence shown here is derived from an EMBL/GenBank/DDBJ whole genome shotgun (WGS) entry which is preliminary data.</text>
</comment>
<evidence type="ECO:0000313" key="2">
    <source>
        <dbReference type="EMBL" id="OBR14590.1"/>
    </source>
</evidence>
<gene>
    <name evidence="2" type="ORF">CH63R_03316</name>
</gene>